<evidence type="ECO:0000313" key="3">
    <source>
        <dbReference type="EMBL" id="RMN08454.1"/>
    </source>
</evidence>
<gene>
    <name evidence="3" type="ORF">ALQ65_01665</name>
</gene>
<accession>A0A0P9M924</accession>
<dbReference type="Pfam" id="PF01478">
    <property type="entry name" value="Peptidase_A24"/>
    <property type="match status" value="1"/>
</dbReference>
<feature type="transmembrane region" description="Helical" evidence="1">
    <location>
        <begin position="25"/>
        <end position="43"/>
    </location>
</feature>
<name>A0A0P9M924_9PSED</name>
<feature type="transmembrane region" description="Helical" evidence="1">
    <location>
        <begin position="55"/>
        <end position="73"/>
    </location>
</feature>
<evidence type="ECO:0000259" key="2">
    <source>
        <dbReference type="Pfam" id="PF01478"/>
    </source>
</evidence>
<dbReference type="InterPro" id="IPR000045">
    <property type="entry name" value="Prepilin_IV_endopep_pep"/>
</dbReference>
<keyword evidence="1" id="KW-1133">Transmembrane helix</keyword>
<evidence type="ECO:0000313" key="4">
    <source>
        <dbReference type="Proteomes" id="UP000271468"/>
    </source>
</evidence>
<protein>
    <submittedName>
        <fullName evidence="3">Peptidase A24A, prepilin type IV</fullName>
    </submittedName>
</protein>
<dbReference type="AlphaFoldDB" id="A0A0P9M924"/>
<reference evidence="3 4" key="1">
    <citation type="submission" date="2018-08" db="EMBL/GenBank/DDBJ databases">
        <title>Recombination of ecologically and evolutionarily significant loci maintains genetic cohesion in the Pseudomonas syringae species complex.</title>
        <authorList>
            <person name="Dillon M."/>
            <person name="Thakur S."/>
            <person name="Almeida R.N.D."/>
            <person name="Weir B.S."/>
            <person name="Guttman D.S."/>
        </authorList>
    </citation>
    <scope>NUCLEOTIDE SEQUENCE [LARGE SCALE GENOMIC DNA]</scope>
    <source>
        <strain evidence="3 4">ICMP 12341</strain>
    </source>
</reference>
<comment type="caution">
    <text evidence="3">The sequence shown here is derived from an EMBL/GenBank/DDBJ whole genome shotgun (WGS) entry which is preliminary data.</text>
</comment>
<proteinExistence type="predicted"/>
<feature type="domain" description="Prepilin type IV endopeptidase peptidase" evidence="2">
    <location>
        <begin position="6"/>
        <end position="110"/>
    </location>
</feature>
<organism evidence="3 4">
    <name type="scientific">Pseudomonas syringae pv. coriandricola</name>
    <dbReference type="NCBI Taxonomy" id="264453"/>
    <lineage>
        <taxon>Bacteria</taxon>
        <taxon>Pseudomonadati</taxon>
        <taxon>Pseudomonadota</taxon>
        <taxon>Gammaproteobacteria</taxon>
        <taxon>Pseudomonadales</taxon>
        <taxon>Pseudomonadaceae</taxon>
        <taxon>Pseudomonas</taxon>
    </lineage>
</organism>
<keyword evidence="1" id="KW-0812">Transmembrane</keyword>
<feature type="transmembrane region" description="Helical" evidence="1">
    <location>
        <begin position="138"/>
        <end position="156"/>
    </location>
</feature>
<dbReference type="GO" id="GO:0016020">
    <property type="term" value="C:membrane"/>
    <property type="evidence" value="ECO:0007669"/>
    <property type="project" value="InterPro"/>
</dbReference>
<dbReference type="GO" id="GO:0004190">
    <property type="term" value="F:aspartic-type endopeptidase activity"/>
    <property type="evidence" value="ECO:0007669"/>
    <property type="project" value="InterPro"/>
</dbReference>
<dbReference type="Gene3D" id="1.20.120.1220">
    <property type="match status" value="1"/>
</dbReference>
<dbReference type="Proteomes" id="UP000271468">
    <property type="component" value="Unassembled WGS sequence"/>
</dbReference>
<feature type="transmembrane region" description="Helical" evidence="1">
    <location>
        <begin position="93"/>
        <end position="117"/>
    </location>
</feature>
<keyword evidence="1" id="KW-0472">Membrane</keyword>
<sequence>MMKLFCLLVWFAVCAEQDARKKEISNGLTLGAMALAAGYLFFYGQTWLGAEPAEAALALLIALGLTLPGYALGRLGAGDVKLLAALALAANSTYLLCTFIGAGVAMLTWLIVGRSAWHLIHQGLTRRYPYMNPAAPDKYPFSPFLLTGLLATAALIH</sequence>
<evidence type="ECO:0000256" key="1">
    <source>
        <dbReference type="SAM" id="Phobius"/>
    </source>
</evidence>
<dbReference type="EMBL" id="RBOV01000325">
    <property type="protein sequence ID" value="RMN08454.1"/>
    <property type="molecule type" value="Genomic_DNA"/>
</dbReference>